<protein>
    <recommendedName>
        <fullName evidence="3">dTDP-4-dehydrorhamnose 3,5-epimerase</fullName>
    </recommendedName>
</protein>
<dbReference type="Gene3D" id="2.60.120.10">
    <property type="entry name" value="Jelly Rolls"/>
    <property type="match status" value="1"/>
</dbReference>
<evidence type="ECO:0000313" key="1">
    <source>
        <dbReference type="EMBL" id="PTL36713.1"/>
    </source>
</evidence>
<dbReference type="RefSeq" id="WP_107561467.1">
    <property type="nucleotide sequence ID" value="NZ_NVQC01000013.1"/>
</dbReference>
<accession>A0A2T4U018</accession>
<comment type="caution">
    <text evidence="1">The sequence shown here is derived from an EMBL/GenBank/DDBJ whole genome shotgun (WGS) entry which is preliminary data.</text>
</comment>
<name>A0A2T4U018_9BACT</name>
<dbReference type="AlphaFoldDB" id="A0A2T4U018"/>
<sequence length="127" mass="14020">MRPIQIVTLSPLRDSRGSLTEIFRQEWVNSAIPVQWNCVQSETNVLRGVHVHVKHTVTIPKAQYADASILALSFIAESPVRPVDLGISIDPRLLGVGLVSLRLSAVQLPRRSALIKKCAGWLKSVAY</sequence>
<evidence type="ECO:0008006" key="3">
    <source>
        <dbReference type="Google" id="ProtNLM"/>
    </source>
</evidence>
<keyword evidence="2" id="KW-1185">Reference proteome</keyword>
<dbReference type="InterPro" id="IPR011051">
    <property type="entry name" value="RmlC_Cupin_sf"/>
</dbReference>
<dbReference type="SUPFAM" id="SSF51182">
    <property type="entry name" value="RmlC-like cupins"/>
    <property type="match status" value="1"/>
</dbReference>
<gene>
    <name evidence="1" type="ORF">CLG94_03310</name>
</gene>
<evidence type="ECO:0000313" key="2">
    <source>
        <dbReference type="Proteomes" id="UP000241436"/>
    </source>
</evidence>
<reference evidence="2" key="2">
    <citation type="journal article" date="2018" name="Environ. Microbiol.">
        <title>Bloom of a denitrifying methanotroph, 'Candidatus Methylomirabilis limnetica', in a deep stratified lake.</title>
        <authorList>
            <person name="Graf J.S."/>
            <person name="Mayr M.J."/>
            <person name="Marchant H.K."/>
            <person name="Tienken D."/>
            <person name="Hach P.F."/>
            <person name="Brand A."/>
            <person name="Schubert C.J."/>
            <person name="Kuypers M.M."/>
            <person name="Milucka J."/>
        </authorList>
    </citation>
    <scope>NUCLEOTIDE SEQUENCE [LARGE SCALE GENOMIC DNA]</scope>
    <source>
        <strain evidence="2">Zug</strain>
    </source>
</reference>
<reference evidence="1 2" key="1">
    <citation type="submission" date="2017-09" db="EMBL/GenBank/DDBJ databases">
        <title>Bloom of a denitrifying methanotroph, Candidatus Methylomirabilis limnetica, in a deep stratified lake.</title>
        <authorList>
            <person name="Graf J.S."/>
            <person name="Marchant H.K."/>
            <person name="Tienken D."/>
            <person name="Hach P.F."/>
            <person name="Brand A."/>
            <person name="Schubert C.J."/>
            <person name="Kuypers M.M."/>
            <person name="Milucka J."/>
        </authorList>
    </citation>
    <scope>NUCLEOTIDE SEQUENCE [LARGE SCALE GENOMIC DNA]</scope>
    <source>
        <strain evidence="1 2">Zug</strain>
    </source>
</reference>
<dbReference type="Proteomes" id="UP000241436">
    <property type="component" value="Unassembled WGS sequence"/>
</dbReference>
<dbReference type="InterPro" id="IPR014710">
    <property type="entry name" value="RmlC-like_jellyroll"/>
</dbReference>
<proteinExistence type="predicted"/>
<dbReference type="OrthoDB" id="9800680at2"/>
<organism evidence="1 2">
    <name type="scientific">Candidatus Methylomirabilis limnetica</name>
    <dbReference type="NCBI Taxonomy" id="2033718"/>
    <lineage>
        <taxon>Bacteria</taxon>
        <taxon>Candidatus Methylomirabilota</taxon>
        <taxon>Candidatus Methylomirabilia</taxon>
        <taxon>Candidatus Methylomirabilales</taxon>
        <taxon>Candidatus Methylomirabilaceae</taxon>
        <taxon>Candidatus Methylomirabilis</taxon>
    </lineage>
</organism>
<dbReference type="EMBL" id="NVQC01000013">
    <property type="protein sequence ID" value="PTL36713.1"/>
    <property type="molecule type" value="Genomic_DNA"/>
</dbReference>